<evidence type="ECO:0000259" key="4">
    <source>
        <dbReference type="PROSITE" id="PS50106"/>
    </source>
</evidence>
<gene>
    <name evidence="5" type="ORF">V1264_010947</name>
</gene>
<dbReference type="Pfam" id="PF00595">
    <property type="entry name" value="PDZ"/>
    <property type="match status" value="1"/>
</dbReference>
<organism evidence="5 6">
    <name type="scientific">Littorina saxatilis</name>
    <dbReference type="NCBI Taxonomy" id="31220"/>
    <lineage>
        <taxon>Eukaryota</taxon>
        <taxon>Metazoa</taxon>
        <taxon>Spiralia</taxon>
        <taxon>Lophotrochozoa</taxon>
        <taxon>Mollusca</taxon>
        <taxon>Gastropoda</taxon>
        <taxon>Caenogastropoda</taxon>
        <taxon>Littorinimorpha</taxon>
        <taxon>Littorinoidea</taxon>
        <taxon>Littorinidae</taxon>
        <taxon>Littorina</taxon>
    </lineage>
</organism>
<evidence type="ECO:0000313" key="5">
    <source>
        <dbReference type="EMBL" id="KAK7111286.1"/>
    </source>
</evidence>
<dbReference type="EMBL" id="JBAMIC010000002">
    <property type="protein sequence ID" value="KAK7111286.1"/>
    <property type="molecule type" value="Genomic_DNA"/>
</dbReference>
<dbReference type="PANTHER" id="PTHR24214">
    <property type="entry name" value="PDZ AND LIM DOMAIN PROTEIN ZASP"/>
    <property type="match status" value="1"/>
</dbReference>
<keyword evidence="3" id="KW-0479">Metal-binding</keyword>
<dbReference type="Proteomes" id="UP001374579">
    <property type="component" value="Unassembled WGS sequence"/>
</dbReference>
<dbReference type="SUPFAM" id="SSF50156">
    <property type="entry name" value="PDZ domain-like"/>
    <property type="match status" value="1"/>
</dbReference>
<comment type="subcellular location">
    <subcellularLocation>
        <location evidence="1">Cytoplasm</location>
    </subcellularLocation>
</comment>
<dbReference type="GO" id="GO:0030036">
    <property type="term" value="P:actin cytoskeleton organization"/>
    <property type="evidence" value="ECO:0007669"/>
    <property type="project" value="TreeGrafter"/>
</dbReference>
<dbReference type="GO" id="GO:0061061">
    <property type="term" value="P:muscle structure development"/>
    <property type="evidence" value="ECO:0007669"/>
    <property type="project" value="TreeGrafter"/>
</dbReference>
<dbReference type="PANTHER" id="PTHR24214:SF38">
    <property type="entry name" value="PDZ AND LIM DOMAIN PROTEIN ZASP-RELATED"/>
    <property type="match status" value="1"/>
</dbReference>
<dbReference type="SMART" id="SM00228">
    <property type="entry name" value="PDZ"/>
    <property type="match status" value="1"/>
</dbReference>
<comment type="caution">
    <text evidence="5">The sequence shown here is derived from an EMBL/GenBank/DDBJ whole genome shotgun (WGS) entry which is preliminary data.</text>
</comment>
<dbReference type="Gene3D" id="2.30.42.10">
    <property type="match status" value="1"/>
</dbReference>
<sequence>MNSHDDSYDGCEYVTLVRKSNTQPWGFRMMGGLDQASCLYIAKVNQRSLGQRFGLRPGDAVMRIGQVPATHLNHDAAKAEILRAGNELHFLIKRNAVQVPQEDPTPKGRSEVVEEHTQYLGNRNPTVQSRSFRIITETLVEEIGSLEGNNSGLSVSNATAFR</sequence>
<evidence type="ECO:0000256" key="2">
    <source>
        <dbReference type="ARBA" id="ARBA00022490"/>
    </source>
</evidence>
<evidence type="ECO:0000313" key="6">
    <source>
        <dbReference type="Proteomes" id="UP001374579"/>
    </source>
</evidence>
<dbReference type="InterPro" id="IPR050604">
    <property type="entry name" value="PDZ-LIM_domain"/>
</dbReference>
<keyword evidence="3" id="KW-0862">Zinc</keyword>
<keyword evidence="2" id="KW-0963">Cytoplasm</keyword>
<evidence type="ECO:0000256" key="1">
    <source>
        <dbReference type="ARBA" id="ARBA00004496"/>
    </source>
</evidence>
<name>A0AAN9GKH1_9CAEN</name>
<dbReference type="InterPro" id="IPR036034">
    <property type="entry name" value="PDZ_sf"/>
</dbReference>
<dbReference type="GO" id="GO:0005912">
    <property type="term" value="C:adherens junction"/>
    <property type="evidence" value="ECO:0007669"/>
    <property type="project" value="TreeGrafter"/>
</dbReference>
<feature type="domain" description="PDZ" evidence="4">
    <location>
        <begin position="13"/>
        <end position="96"/>
    </location>
</feature>
<dbReference type="GO" id="GO:0003779">
    <property type="term" value="F:actin binding"/>
    <property type="evidence" value="ECO:0007669"/>
    <property type="project" value="TreeGrafter"/>
</dbReference>
<reference evidence="5 6" key="1">
    <citation type="submission" date="2024-02" db="EMBL/GenBank/DDBJ databases">
        <title>Chromosome-scale genome assembly of the rough periwinkle Littorina saxatilis.</title>
        <authorList>
            <person name="De Jode A."/>
            <person name="Faria R."/>
            <person name="Formenti G."/>
            <person name="Sims Y."/>
            <person name="Smith T.P."/>
            <person name="Tracey A."/>
            <person name="Wood J.M.D."/>
            <person name="Zagrodzka Z.B."/>
            <person name="Johannesson K."/>
            <person name="Butlin R.K."/>
            <person name="Leder E.H."/>
        </authorList>
    </citation>
    <scope>NUCLEOTIDE SEQUENCE [LARGE SCALE GENOMIC DNA]</scope>
    <source>
        <strain evidence="5">Snail1</strain>
        <tissue evidence="5">Muscle</tissue>
    </source>
</reference>
<keyword evidence="6" id="KW-1185">Reference proteome</keyword>
<dbReference type="GO" id="GO:0051371">
    <property type="term" value="F:muscle alpha-actinin binding"/>
    <property type="evidence" value="ECO:0007669"/>
    <property type="project" value="TreeGrafter"/>
</dbReference>
<dbReference type="AlphaFoldDB" id="A0AAN9GKH1"/>
<protein>
    <recommendedName>
        <fullName evidence="4">PDZ domain-containing protein</fullName>
    </recommendedName>
</protein>
<dbReference type="PROSITE" id="PS50106">
    <property type="entry name" value="PDZ"/>
    <property type="match status" value="1"/>
</dbReference>
<dbReference type="GO" id="GO:0030018">
    <property type="term" value="C:Z disc"/>
    <property type="evidence" value="ECO:0007669"/>
    <property type="project" value="TreeGrafter"/>
</dbReference>
<dbReference type="GO" id="GO:0031941">
    <property type="term" value="C:filamentous actin"/>
    <property type="evidence" value="ECO:0007669"/>
    <property type="project" value="TreeGrafter"/>
</dbReference>
<dbReference type="GO" id="GO:0001725">
    <property type="term" value="C:stress fiber"/>
    <property type="evidence" value="ECO:0007669"/>
    <property type="project" value="TreeGrafter"/>
</dbReference>
<keyword evidence="3" id="KW-0440">LIM domain</keyword>
<proteinExistence type="predicted"/>
<evidence type="ECO:0000256" key="3">
    <source>
        <dbReference type="ARBA" id="ARBA00023038"/>
    </source>
</evidence>
<accession>A0AAN9GKH1</accession>
<dbReference type="InterPro" id="IPR001478">
    <property type="entry name" value="PDZ"/>
</dbReference>